<dbReference type="Proteomes" id="UP000219602">
    <property type="component" value="Unassembled WGS sequence"/>
</dbReference>
<accession>A0A2H3G2N3</accession>
<gene>
    <name evidence="2" type="ORF">AU210_016349</name>
</gene>
<protein>
    <submittedName>
        <fullName evidence="2">Uncharacterized protein</fullName>
    </submittedName>
</protein>
<reference evidence="2 3" key="1">
    <citation type="journal article" date="2016" name="Environ. Microbiol.">
        <title>Effector profiles distinguish formae speciales of Fusarium oxysporum.</title>
        <authorList>
            <person name="van Dam P."/>
            <person name="Fokkens L."/>
            <person name="Schmidt S.M."/>
            <person name="Linmans J.H."/>
            <person name="Kistler H.C."/>
            <person name="Ma L.J."/>
            <person name="Rep M."/>
        </authorList>
    </citation>
    <scope>NUCLEOTIDE SEQUENCE [LARGE SCALE GENOMIC DNA]</scope>
    <source>
        <strain evidence="2 3">Forc016</strain>
    </source>
</reference>
<evidence type="ECO:0000313" key="3">
    <source>
        <dbReference type="Proteomes" id="UP000219602"/>
    </source>
</evidence>
<name>A0A2H3G2N3_FUSOX</name>
<reference evidence="2 3" key="2">
    <citation type="journal article" date="2017" name="Sci. Rep.">
        <title>A mobile pathogenicity chromosome in Fusarium oxysporum for infection of multiple cucurbit species.</title>
        <authorList>
            <person name="van Dam P."/>
            <person name="Fokkens L."/>
            <person name="Ayukawa Y."/>
            <person name="van der Gragt M."/>
            <person name="Ter Horst A."/>
            <person name="Brankovics B."/>
            <person name="Houterman P.M."/>
            <person name="Arie T."/>
            <person name="Rep M."/>
        </authorList>
    </citation>
    <scope>NUCLEOTIDE SEQUENCE [LARGE SCALE GENOMIC DNA]</scope>
    <source>
        <strain evidence="2 3">Forc016</strain>
    </source>
</reference>
<sequence length="222" mass="25157">MSFIVYLPSDPHSKYISIAAAIPVLLYCHEFSLQMEHRLPLQSPSMAHYPELERDSGAGSLDTQAMSIGVSEGATSEDNPSQSHCVLERKWANDKNGNDGNERKHDGLSREQVKRMGSKKGTRDETERNKWNDVYAIAFPHDKPSSCLCDSDEVTAGMEIIVLEKYSRFLGREVPQLVTRELRTIGCPMSDTVRDEIQRHLEVLIHRLHACFLDKVLRTYLA</sequence>
<proteinExistence type="predicted"/>
<dbReference type="STRING" id="327505.A0A2H3G2N3"/>
<organism evidence="2 3">
    <name type="scientific">Fusarium oxysporum f. sp. radicis-cucumerinum</name>
    <dbReference type="NCBI Taxonomy" id="327505"/>
    <lineage>
        <taxon>Eukaryota</taxon>
        <taxon>Fungi</taxon>
        <taxon>Dikarya</taxon>
        <taxon>Ascomycota</taxon>
        <taxon>Pezizomycotina</taxon>
        <taxon>Sordariomycetes</taxon>
        <taxon>Hypocreomycetidae</taxon>
        <taxon>Hypocreales</taxon>
        <taxon>Nectriaceae</taxon>
        <taxon>Fusarium</taxon>
        <taxon>Fusarium oxysporum species complex</taxon>
    </lineage>
</organism>
<evidence type="ECO:0000256" key="1">
    <source>
        <dbReference type="SAM" id="MobiDB-lite"/>
    </source>
</evidence>
<feature type="compositionally biased region" description="Basic and acidic residues" evidence="1">
    <location>
        <begin position="90"/>
        <end position="114"/>
    </location>
</feature>
<feature type="region of interest" description="Disordered" evidence="1">
    <location>
        <begin position="90"/>
        <end position="126"/>
    </location>
</feature>
<comment type="caution">
    <text evidence="2">The sequence shown here is derived from an EMBL/GenBank/DDBJ whole genome shotgun (WGS) entry which is preliminary data.</text>
</comment>
<evidence type="ECO:0000313" key="2">
    <source>
        <dbReference type="EMBL" id="PCD21384.1"/>
    </source>
</evidence>
<dbReference type="EMBL" id="MABQ02000013">
    <property type="protein sequence ID" value="PCD21384.1"/>
    <property type="molecule type" value="Genomic_DNA"/>
</dbReference>
<dbReference type="AlphaFoldDB" id="A0A2H3G2N3"/>